<dbReference type="PROSITE" id="PS00455">
    <property type="entry name" value="AMP_BINDING"/>
    <property type="match status" value="1"/>
</dbReference>
<dbReference type="Gene3D" id="3.30.300.30">
    <property type="match status" value="1"/>
</dbReference>
<dbReference type="Proteomes" id="UP000427769">
    <property type="component" value="Chromosome"/>
</dbReference>
<evidence type="ECO:0000256" key="1">
    <source>
        <dbReference type="ARBA" id="ARBA00006432"/>
    </source>
</evidence>
<dbReference type="RefSeq" id="WP_155303967.1">
    <property type="nucleotide sequence ID" value="NZ_AP021875.1"/>
</dbReference>
<comment type="similarity">
    <text evidence="1">Belongs to the ATP-dependent AMP-binding enzyme family.</text>
</comment>
<evidence type="ECO:0000313" key="7">
    <source>
        <dbReference type="Proteomes" id="UP000427769"/>
    </source>
</evidence>
<keyword evidence="7" id="KW-1185">Reference proteome</keyword>
<reference evidence="6 7" key="1">
    <citation type="submission" date="2019-11" db="EMBL/GenBank/DDBJ databases">
        <title>Comparative genomics of hydrocarbon-degrading Desulfosarcina strains.</title>
        <authorList>
            <person name="Watanabe M."/>
            <person name="Kojima H."/>
            <person name="Fukui M."/>
        </authorList>
    </citation>
    <scope>NUCLEOTIDE SEQUENCE [LARGE SCALE GENOMIC DNA]</scope>
    <source>
        <strain evidence="6 7">PP31</strain>
    </source>
</reference>
<evidence type="ECO:0000313" key="6">
    <source>
        <dbReference type="EMBL" id="BBO75006.1"/>
    </source>
</evidence>
<gene>
    <name evidence="6" type="ORF">DSCW_24230</name>
</gene>
<dbReference type="GO" id="GO:0031956">
    <property type="term" value="F:medium-chain fatty acid-CoA ligase activity"/>
    <property type="evidence" value="ECO:0007669"/>
    <property type="project" value="TreeGrafter"/>
</dbReference>
<dbReference type="GO" id="GO:0006631">
    <property type="term" value="P:fatty acid metabolic process"/>
    <property type="evidence" value="ECO:0007669"/>
    <property type="project" value="TreeGrafter"/>
</dbReference>
<dbReference type="Pfam" id="PF13193">
    <property type="entry name" value="AMP-binding_C"/>
    <property type="match status" value="1"/>
</dbReference>
<dbReference type="InterPro" id="IPR020845">
    <property type="entry name" value="AMP-binding_CS"/>
</dbReference>
<dbReference type="InterPro" id="IPR045851">
    <property type="entry name" value="AMP-bd_C_sf"/>
</dbReference>
<dbReference type="PANTHER" id="PTHR43201:SF5">
    <property type="entry name" value="MEDIUM-CHAIN ACYL-COA LIGASE ACSF2, MITOCHONDRIAL"/>
    <property type="match status" value="1"/>
</dbReference>
<dbReference type="KEGG" id="dwd:DSCW_24230"/>
<dbReference type="SUPFAM" id="SSF56801">
    <property type="entry name" value="Acetyl-CoA synthetase-like"/>
    <property type="match status" value="1"/>
</dbReference>
<evidence type="ECO:0000256" key="2">
    <source>
        <dbReference type="ARBA" id="ARBA00022598"/>
    </source>
</evidence>
<dbReference type="AlphaFoldDB" id="A0A5K7Z015"/>
<sequence>MLITEILARNARVYGRETALIERAPEIGRRVEITWEAFDHQANAIAQALMARGIRKGDRVVHLMMNCIQWLPTYFGILRTGAWAVPLNFRFVSKTIANCTHTAEAKAFIFGEEFIDRVEKIRDQIKRNVQTFIFTGPEKMRPSWAESLEQLIAEYPGIDPNVPIDICDDAALYFTSGTTGTPKATRLTHRNLEHACYVENRHHNQTHADNFLCIPPLYHTGAKMHWFGNFIAGARAVILKGIEPRWILEAISEEQVTIVWLLVPWALDLLFAIQSGDLKTKDYNLDQWRLMHIGAQPVPSSLIKQWHKVFPGHQYDTNYGLTESTGPGCVHLGLENMHKVGAIGVPGFDWEVQIVDDQMKPVPPGSPGELVVKGPGVMKEYYRNPEATADTIVDGWLLTGDVARQDEEGFIWLVDRKKDVIITGGENIYPVEIEDFLMGHPKIMDAAVIGLPSLRLGEIAAAIINPKPGCELTRTEVEDFCTALPRYKRPRKTIFGDVPRNPTGKIEKPKLRKQYGGQAESFKPENREEK</sequence>
<dbReference type="OrthoDB" id="5483897at2"/>
<dbReference type="InterPro" id="IPR025110">
    <property type="entry name" value="AMP-bd_C"/>
</dbReference>
<dbReference type="Gene3D" id="3.40.50.12780">
    <property type="entry name" value="N-terminal domain of ligase-like"/>
    <property type="match status" value="1"/>
</dbReference>
<evidence type="ECO:0000259" key="4">
    <source>
        <dbReference type="Pfam" id="PF00501"/>
    </source>
</evidence>
<dbReference type="PANTHER" id="PTHR43201">
    <property type="entry name" value="ACYL-COA SYNTHETASE"/>
    <property type="match status" value="1"/>
</dbReference>
<protein>
    <submittedName>
        <fullName evidence="6">Long-chain-fatty-acid--CoA ligase</fullName>
    </submittedName>
</protein>
<keyword evidence="2 6" id="KW-0436">Ligase</keyword>
<name>A0A5K7Z015_9BACT</name>
<feature type="domain" description="AMP-binding enzyme C-terminal" evidence="5">
    <location>
        <begin position="432"/>
        <end position="505"/>
    </location>
</feature>
<feature type="domain" description="AMP-dependent synthetase/ligase" evidence="4">
    <location>
        <begin position="8"/>
        <end position="382"/>
    </location>
</feature>
<accession>A0A5K7Z015</accession>
<feature type="region of interest" description="Disordered" evidence="3">
    <location>
        <begin position="493"/>
        <end position="530"/>
    </location>
</feature>
<dbReference type="Pfam" id="PF00501">
    <property type="entry name" value="AMP-binding"/>
    <property type="match status" value="1"/>
</dbReference>
<proteinExistence type="inferred from homology"/>
<dbReference type="InterPro" id="IPR000873">
    <property type="entry name" value="AMP-dep_synth/lig_dom"/>
</dbReference>
<organism evidence="6 7">
    <name type="scientific">Desulfosarcina widdelii</name>
    <dbReference type="NCBI Taxonomy" id="947919"/>
    <lineage>
        <taxon>Bacteria</taxon>
        <taxon>Pseudomonadati</taxon>
        <taxon>Thermodesulfobacteriota</taxon>
        <taxon>Desulfobacteria</taxon>
        <taxon>Desulfobacterales</taxon>
        <taxon>Desulfosarcinaceae</taxon>
        <taxon>Desulfosarcina</taxon>
    </lineage>
</organism>
<dbReference type="EMBL" id="AP021875">
    <property type="protein sequence ID" value="BBO75006.1"/>
    <property type="molecule type" value="Genomic_DNA"/>
</dbReference>
<evidence type="ECO:0000259" key="5">
    <source>
        <dbReference type="Pfam" id="PF13193"/>
    </source>
</evidence>
<dbReference type="InterPro" id="IPR042099">
    <property type="entry name" value="ANL_N_sf"/>
</dbReference>
<evidence type="ECO:0000256" key="3">
    <source>
        <dbReference type="SAM" id="MobiDB-lite"/>
    </source>
</evidence>